<dbReference type="Proteomes" id="UP000264036">
    <property type="component" value="Unassembled WGS sequence"/>
</dbReference>
<evidence type="ECO:0000313" key="6">
    <source>
        <dbReference type="EMBL" id="HBP28710.1"/>
    </source>
</evidence>
<keyword evidence="2" id="KW-0963">Cytoplasm</keyword>
<evidence type="ECO:0000256" key="2">
    <source>
        <dbReference type="ARBA" id="ARBA00022490"/>
    </source>
</evidence>
<dbReference type="GO" id="GO:0005737">
    <property type="term" value="C:cytoplasm"/>
    <property type="evidence" value="ECO:0007669"/>
    <property type="project" value="UniProtKB-SubCell"/>
</dbReference>
<comment type="subcellular location">
    <subcellularLocation>
        <location evidence="1">Cytoplasm</location>
    </subcellularLocation>
</comment>
<proteinExistence type="inferred from homology"/>
<organism evidence="6 7">
    <name type="scientific">Advenella kashmirensis</name>
    <dbReference type="NCBI Taxonomy" id="310575"/>
    <lineage>
        <taxon>Bacteria</taxon>
        <taxon>Pseudomonadati</taxon>
        <taxon>Pseudomonadota</taxon>
        <taxon>Betaproteobacteria</taxon>
        <taxon>Burkholderiales</taxon>
        <taxon>Alcaligenaceae</taxon>
    </lineage>
</organism>
<comment type="caution">
    <text evidence="6">The sequence shown here is derived from an EMBL/GenBank/DDBJ whole genome shotgun (WGS) entry which is preliminary data.</text>
</comment>
<feature type="modified residue" description="O-(phosphoribosyl dephospho-coenzyme A)serine" evidence="5">
    <location>
        <position position="27"/>
    </location>
</feature>
<evidence type="ECO:0000256" key="4">
    <source>
        <dbReference type="NCBIfam" id="TIGR03130"/>
    </source>
</evidence>
<dbReference type="NCBIfam" id="TIGR03130">
    <property type="entry name" value="malonate_delta"/>
    <property type="match status" value="1"/>
</dbReference>
<keyword evidence="3 5" id="KW-0597">Phosphoprotein</keyword>
<name>A0A356LCH7_9BURK</name>
<comment type="PTM">
    <text evidence="5">Covalently binds the prosthetic group of malonate decarboxylase.</text>
</comment>
<evidence type="ECO:0000256" key="5">
    <source>
        <dbReference type="PIRSR" id="PIRSR609662-50"/>
    </source>
</evidence>
<evidence type="ECO:0000313" key="7">
    <source>
        <dbReference type="Proteomes" id="UP000264036"/>
    </source>
</evidence>
<dbReference type="InterPro" id="IPR009662">
    <property type="entry name" value="Malonate_deCO2ase_dsu"/>
</dbReference>
<gene>
    <name evidence="6" type="primary">mdcC</name>
    <name evidence="6" type="ORF">DD666_04775</name>
</gene>
<dbReference type="EMBL" id="DOEK01000008">
    <property type="protein sequence ID" value="HBP28710.1"/>
    <property type="molecule type" value="Genomic_DNA"/>
</dbReference>
<evidence type="ECO:0000256" key="3">
    <source>
        <dbReference type="ARBA" id="ARBA00022553"/>
    </source>
</evidence>
<dbReference type="Pfam" id="PF06857">
    <property type="entry name" value="ACP"/>
    <property type="match status" value="1"/>
</dbReference>
<evidence type="ECO:0000256" key="1">
    <source>
        <dbReference type="ARBA" id="ARBA00004496"/>
    </source>
</evidence>
<dbReference type="InterPro" id="IPR023439">
    <property type="entry name" value="Mal_deCO2ase/Cit_lyase_ACP"/>
</dbReference>
<reference evidence="6 7" key="1">
    <citation type="journal article" date="2018" name="Nat. Biotechnol.">
        <title>A standardized bacterial taxonomy based on genome phylogeny substantially revises the tree of life.</title>
        <authorList>
            <person name="Parks D.H."/>
            <person name="Chuvochina M."/>
            <person name="Waite D.W."/>
            <person name="Rinke C."/>
            <person name="Skarshewski A."/>
            <person name="Chaumeil P.A."/>
            <person name="Hugenholtz P."/>
        </authorList>
    </citation>
    <scope>NUCLEOTIDE SEQUENCE [LARGE SCALE GENOMIC DNA]</scope>
    <source>
        <strain evidence="6">UBA10707</strain>
    </source>
</reference>
<dbReference type="AlphaFoldDB" id="A0A356LCH7"/>
<sequence>MEKLEYHFSTPTIEPAHGAVLCGVVGSGNLEVLVRPADTAASCTIEIKTSARGFGNIWQAVLAEFIARHSVGGTHIAINDMGATPAVVTLRLGQAISQYAGGLR</sequence>
<protein>
    <recommendedName>
        <fullName evidence="4">Malonate decarboxylase acyl carrier protein</fullName>
    </recommendedName>
</protein>
<dbReference type="HAMAP" id="MF_00710">
    <property type="entry name" value="Malonate_deCO2ase_dsu"/>
    <property type="match status" value="1"/>
</dbReference>
<accession>A0A356LCH7</accession>